<gene>
    <name evidence="3" type="ORF">G5C65_10525</name>
</gene>
<feature type="signal peptide" evidence="2">
    <location>
        <begin position="1"/>
        <end position="21"/>
    </location>
</feature>
<proteinExistence type="predicted"/>
<evidence type="ECO:0000256" key="2">
    <source>
        <dbReference type="SAM" id="SignalP"/>
    </source>
</evidence>
<keyword evidence="2" id="KW-0732">Signal</keyword>
<dbReference type="AlphaFoldDB" id="A0A6G4WWD4"/>
<dbReference type="EMBL" id="JAAKZZ010000077">
    <property type="protein sequence ID" value="NGO68781.1"/>
    <property type="molecule type" value="Genomic_DNA"/>
</dbReference>
<feature type="region of interest" description="Disordered" evidence="1">
    <location>
        <begin position="48"/>
        <end position="72"/>
    </location>
</feature>
<evidence type="ECO:0000313" key="3">
    <source>
        <dbReference type="EMBL" id="NGO68781.1"/>
    </source>
</evidence>
<comment type="caution">
    <text evidence="3">The sequence shown here is derived from an EMBL/GenBank/DDBJ whole genome shotgun (WGS) entry which is preliminary data.</text>
</comment>
<accession>A0A6G4WWD4</accession>
<evidence type="ECO:0000313" key="4">
    <source>
        <dbReference type="Proteomes" id="UP000477722"/>
    </source>
</evidence>
<evidence type="ECO:0000256" key="1">
    <source>
        <dbReference type="SAM" id="MobiDB-lite"/>
    </source>
</evidence>
<reference evidence="3 4" key="1">
    <citation type="submission" date="2020-02" db="EMBL/GenBank/DDBJ databases">
        <title>Whole-genome analyses of novel actinobacteria.</title>
        <authorList>
            <person name="Sahin N."/>
            <person name="Tatar D."/>
        </authorList>
    </citation>
    <scope>NUCLEOTIDE SEQUENCE [LARGE SCALE GENOMIC DNA]</scope>
    <source>
        <strain evidence="3 4">SB3404</strain>
    </source>
</reference>
<feature type="chain" id="PRO_5038503320" evidence="2">
    <location>
        <begin position="22"/>
        <end position="72"/>
    </location>
</feature>
<keyword evidence="4" id="KW-1185">Reference proteome</keyword>
<name>A0A6G4WWD4_9ACTN</name>
<protein>
    <submittedName>
        <fullName evidence="3">Uncharacterized protein</fullName>
    </submittedName>
</protein>
<organism evidence="3 4">
    <name type="scientific">Streptomyces boncukensis</name>
    <dbReference type="NCBI Taxonomy" id="2711219"/>
    <lineage>
        <taxon>Bacteria</taxon>
        <taxon>Bacillati</taxon>
        <taxon>Actinomycetota</taxon>
        <taxon>Actinomycetes</taxon>
        <taxon>Kitasatosporales</taxon>
        <taxon>Streptomycetaceae</taxon>
        <taxon>Streptomyces</taxon>
    </lineage>
</organism>
<dbReference type="Proteomes" id="UP000477722">
    <property type="component" value="Unassembled WGS sequence"/>
</dbReference>
<sequence length="72" mass="7357">MLGAVCAALWLAALWRVVRGAADGLDGLEVSLAAGGWGLSLLPVHAAHGPSPRVSLTRASPRRRSGGGSGRW</sequence>